<evidence type="ECO:0000313" key="1">
    <source>
        <dbReference type="EMBL" id="EEG31728.1"/>
    </source>
</evidence>
<evidence type="ECO:0000313" key="2">
    <source>
        <dbReference type="Proteomes" id="UP000003340"/>
    </source>
</evidence>
<dbReference type="AlphaFoldDB" id="C0E9X3"/>
<dbReference type="HOGENOM" id="CLU_2896135_0_0_9"/>
<name>C0E9X3_9FIRM</name>
<dbReference type="EMBL" id="ACEC01000025">
    <property type="protein sequence ID" value="EEG31728.1"/>
    <property type="molecule type" value="Genomic_DNA"/>
</dbReference>
<keyword evidence="2" id="KW-1185">Reference proteome</keyword>
<reference evidence="1 2" key="2">
    <citation type="submission" date="2009-02" db="EMBL/GenBank/DDBJ databases">
        <title>Draft genome sequence of Clostridium methylpentosum (DSM 5476).</title>
        <authorList>
            <person name="Sudarsanam P."/>
            <person name="Ley R."/>
            <person name="Guruge J."/>
            <person name="Turnbaugh P.J."/>
            <person name="Mahowald M."/>
            <person name="Liep D."/>
            <person name="Gordon J."/>
        </authorList>
    </citation>
    <scope>NUCLEOTIDE SEQUENCE [LARGE SCALE GENOMIC DNA]</scope>
    <source>
        <strain evidence="1 2">DSM 5476</strain>
    </source>
</reference>
<sequence>MAAHRVKIKRFWSGTDEYNKGRNCFLKSNPALVVMKTAVQLMEKRCSFKRRHRAKRMSRKPN</sequence>
<protein>
    <submittedName>
        <fullName evidence="1">Uncharacterized protein</fullName>
    </submittedName>
</protein>
<accession>C0E9X3</accession>
<organism evidence="1 2">
    <name type="scientific">[Clostridium] methylpentosum DSM 5476</name>
    <dbReference type="NCBI Taxonomy" id="537013"/>
    <lineage>
        <taxon>Bacteria</taxon>
        <taxon>Bacillati</taxon>
        <taxon>Bacillota</taxon>
        <taxon>Clostridia</taxon>
        <taxon>Eubacteriales</taxon>
        <taxon>Oscillospiraceae</taxon>
        <taxon>Oscillospiraceae incertae sedis</taxon>
    </lineage>
</organism>
<comment type="caution">
    <text evidence="1">The sequence shown here is derived from an EMBL/GenBank/DDBJ whole genome shotgun (WGS) entry which is preliminary data.</text>
</comment>
<dbReference type="Proteomes" id="UP000003340">
    <property type="component" value="Unassembled WGS sequence"/>
</dbReference>
<reference evidence="1 2" key="1">
    <citation type="submission" date="2009-01" db="EMBL/GenBank/DDBJ databases">
        <authorList>
            <person name="Fulton L."/>
            <person name="Clifton S."/>
            <person name="Fulton B."/>
            <person name="Xu J."/>
            <person name="Minx P."/>
            <person name="Pepin K.H."/>
            <person name="Johnson M."/>
            <person name="Bhonagiri V."/>
            <person name="Nash W.E."/>
            <person name="Mardis E.R."/>
            <person name="Wilson R.K."/>
        </authorList>
    </citation>
    <scope>NUCLEOTIDE SEQUENCE [LARGE SCALE GENOMIC DNA]</scope>
    <source>
        <strain evidence="1 2">DSM 5476</strain>
    </source>
</reference>
<proteinExistence type="predicted"/>
<gene>
    <name evidence="1" type="ORF">CLOSTMETH_00625</name>
</gene>